<dbReference type="Proteomes" id="UP000027222">
    <property type="component" value="Unassembled WGS sequence"/>
</dbReference>
<gene>
    <name evidence="1" type="ORF">GALMADRAFT_148190</name>
</gene>
<evidence type="ECO:0008006" key="3">
    <source>
        <dbReference type="Google" id="ProtNLM"/>
    </source>
</evidence>
<accession>A0A067S5F4</accession>
<evidence type="ECO:0000313" key="1">
    <source>
        <dbReference type="EMBL" id="KDR66016.1"/>
    </source>
</evidence>
<evidence type="ECO:0000313" key="2">
    <source>
        <dbReference type="Proteomes" id="UP000027222"/>
    </source>
</evidence>
<proteinExistence type="predicted"/>
<organism evidence="1 2">
    <name type="scientific">Galerina marginata (strain CBS 339.88)</name>
    <dbReference type="NCBI Taxonomy" id="685588"/>
    <lineage>
        <taxon>Eukaryota</taxon>
        <taxon>Fungi</taxon>
        <taxon>Dikarya</taxon>
        <taxon>Basidiomycota</taxon>
        <taxon>Agaricomycotina</taxon>
        <taxon>Agaricomycetes</taxon>
        <taxon>Agaricomycetidae</taxon>
        <taxon>Agaricales</taxon>
        <taxon>Agaricineae</taxon>
        <taxon>Strophariaceae</taxon>
        <taxon>Galerina</taxon>
    </lineage>
</organism>
<sequence length="482" mass="54254">MSMNFQDLVLLGIFRCHVDGPAFVPPRQTDSRERLMLVSHRWRNLVQSTPEFWTWVNFLPVASQIPGHLENLARTWLQRSLGVLVYIEFETDLHLHTPTLPPQHVVYGSGRFCVVDTIILPCAPRIVSLKCVLATSATVRSFLTIPTWGFISLQHVDLILTNHLDPRQSRFHGWEFAMFNVFDNLPCLQTVRFCVLNAMSVHPDCFRLPWNQLTHLYLGTTAIPPNIFLRIINLTSMSLQDALFRIKLTKSTKSMVPHGRALSAFTAVVAHHLKGLQLILIDPSRDRRLFEALKLPALASLQVKIHDRKTGWNLNQYIPLIGTVSQLEYLSFLPFTFPLVLANADSNPRPHRMIPSSEMESLFAALPTIKTLVLGQGLHVDLPTLGKIARGELLPSLANLRIGSVTGSQVLLMVEVRNKLAMHKVLQPQGSSEKSMLTVSPISVMHLLVPEEDEGEVQEEAMLLRGSTTSCADVKFIVDERM</sequence>
<protein>
    <recommendedName>
        <fullName evidence="3">F-box domain-containing protein</fullName>
    </recommendedName>
</protein>
<reference evidence="2" key="1">
    <citation type="journal article" date="2014" name="Proc. Natl. Acad. Sci. U.S.A.">
        <title>Extensive sampling of basidiomycete genomes demonstrates inadequacy of the white-rot/brown-rot paradigm for wood decay fungi.</title>
        <authorList>
            <person name="Riley R."/>
            <person name="Salamov A.A."/>
            <person name="Brown D.W."/>
            <person name="Nagy L.G."/>
            <person name="Floudas D."/>
            <person name="Held B.W."/>
            <person name="Levasseur A."/>
            <person name="Lombard V."/>
            <person name="Morin E."/>
            <person name="Otillar R."/>
            <person name="Lindquist E.A."/>
            <person name="Sun H."/>
            <person name="LaButti K.M."/>
            <person name="Schmutz J."/>
            <person name="Jabbour D."/>
            <person name="Luo H."/>
            <person name="Baker S.E."/>
            <person name="Pisabarro A.G."/>
            <person name="Walton J.D."/>
            <person name="Blanchette R.A."/>
            <person name="Henrissat B."/>
            <person name="Martin F."/>
            <person name="Cullen D."/>
            <person name="Hibbett D.S."/>
            <person name="Grigoriev I.V."/>
        </authorList>
    </citation>
    <scope>NUCLEOTIDE SEQUENCE [LARGE SCALE GENOMIC DNA]</scope>
    <source>
        <strain evidence="2">CBS 339.88</strain>
    </source>
</reference>
<keyword evidence="2" id="KW-1185">Reference proteome</keyword>
<dbReference type="OrthoDB" id="2992500at2759"/>
<name>A0A067S5F4_GALM3</name>
<dbReference type="HOGENOM" id="CLU_043415_0_0_1"/>
<dbReference type="STRING" id="685588.A0A067S5F4"/>
<dbReference type="EMBL" id="KL142428">
    <property type="protein sequence ID" value="KDR66016.1"/>
    <property type="molecule type" value="Genomic_DNA"/>
</dbReference>
<dbReference type="AlphaFoldDB" id="A0A067S5F4"/>